<dbReference type="Pfam" id="PF04149">
    <property type="entry name" value="DUF397"/>
    <property type="match status" value="1"/>
</dbReference>
<dbReference type="AlphaFoldDB" id="A0A839DSZ2"/>
<evidence type="ECO:0000313" key="2">
    <source>
        <dbReference type="EMBL" id="MBA8823869.1"/>
    </source>
</evidence>
<name>A0A839DSZ2_9PSEU</name>
<proteinExistence type="predicted"/>
<accession>A0A839DSZ2</accession>
<dbReference type="EMBL" id="JACGWZ010000001">
    <property type="protein sequence ID" value="MBA8823869.1"/>
    <property type="molecule type" value="Genomic_DNA"/>
</dbReference>
<dbReference type="Proteomes" id="UP000569329">
    <property type="component" value="Unassembled WGS sequence"/>
</dbReference>
<sequence>MPSATGVRDTKLGEVSPVLAFTRTQWSSFLQRVQDGCLDV</sequence>
<gene>
    <name evidence="2" type="ORF">FHX42_001198</name>
</gene>
<keyword evidence="3" id="KW-1185">Reference proteome</keyword>
<feature type="domain" description="DUF397" evidence="1">
    <location>
        <begin position="4"/>
        <end position="33"/>
    </location>
</feature>
<organism evidence="2 3">
    <name type="scientific">Halosaccharopolyspora lacisalsi</name>
    <dbReference type="NCBI Taxonomy" id="1000566"/>
    <lineage>
        <taxon>Bacteria</taxon>
        <taxon>Bacillati</taxon>
        <taxon>Actinomycetota</taxon>
        <taxon>Actinomycetes</taxon>
        <taxon>Pseudonocardiales</taxon>
        <taxon>Pseudonocardiaceae</taxon>
        <taxon>Halosaccharopolyspora</taxon>
    </lineage>
</organism>
<reference evidence="2 3" key="1">
    <citation type="submission" date="2020-07" db="EMBL/GenBank/DDBJ databases">
        <title>Sequencing the genomes of 1000 actinobacteria strains.</title>
        <authorList>
            <person name="Klenk H.-P."/>
        </authorList>
    </citation>
    <scope>NUCLEOTIDE SEQUENCE [LARGE SCALE GENOMIC DNA]</scope>
    <source>
        <strain evidence="2 3">DSM 45975</strain>
    </source>
</reference>
<comment type="caution">
    <text evidence="2">The sequence shown here is derived from an EMBL/GenBank/DDBJ whole genome shotgun (WGS) entry which is preliminary data.</text>
</comment>
<evidence type="ECO:0000259" key="1">
    <source>
        <dbReference type="Pfam" id="PF04149"/>
    </source>
</evidence>
<evidence type="ECO:0000313" key="3">
    <source>
        <dbReference type="Proteomes" id="UP000569329"/>
    </source>
</evidence>
<dbReference type="InterPro" id="IPR007278">
    <property type="entry name" value="DUF397"/>
</dbReference>
<protein>
    <recommendedName>
        <fullName evidence="1">DUF397 domain-containing protein</fullName>
    </recommendedName>
</protein>